<proteinExistence type="predicted"/>
<feature type="region of interest" description="Disordered" evidence="1">
    <location>
        <begin position="45"/>
        <end position="73"/>
    </location>
</feature>
<name>A0A1G6VSR1_9PSEU</name>
<dbReference type="EMBL" id="FMZZ01000013">
    <property type="protein sequence ID" value="SDD56618.1"/>
    <property type="molecule type" value="Genomic_DNA"/>
</dbReference>
<evidence type="ECO:0008006" key="4">
    <source>
        <dbReference type="Google" id="ProtNLM"/>
    </source>
</evidence>
<evidence type="ECO:0000313" key="2">
    <source>
        <dbReference type="EMBL" id="SDD56618.1"/>
    </source>
</evidence>
<protein>
    <recommendedName>
        <fullName evidence="4">DUF3558 domain-containing protein</fullName>
    </recommendedName>
</protein>
<accession>A0A1G6VSR1</accession>
<organism evidence="2 3">
    <name type="scientific">Actinokineospora iranica</name>
    <dbReference type="NCBI Taxonomy" id="1271860"/>
    <lineage>
        <taxon>Bacteria</taxon>
        <taxon>Bacillati</taxon>
        <taxon>Actinomycetota</taxon>
        <taxon>Actinomycetes</taxon>
        <taxon>Pseudonocardiales</taxon>
        <taxon>Pseudonocardiaceae</taxon>
        <taxon>Actinokineospora</taxon>
    </lineage>
</organism>
<sequence>MSDNKRTRIPRRGPWRRRRRWVAGAAGLLALLTLVACTSTITGQAKPAATSGAGGSQLSDRTPISTPGQSAAADSAGYTEVYPGIVANTVQLDSVQKAAELRRIDPCALHDVAAAAQSTGMTPSSIMPTPKLSSCTLDVSPKDNPLDEYALIINVGTLFSPKVEAQEKTQHGGVDFFRINSPIGDSSQSCTYVKKFSERFGIDLTVSAHTSSKTKDTCQIGAAYLDAVAKYWVKPATRADHISTPVLSIAEFDPCAALSTPAKSLGRKVTPLVSEPFTCSLLPTEIVPGEKLIASGLVQLSVHLKSENRDGDNAPKDYKVTSVTVAGHKARQREFTDHHGSQKCELAVQIDTDKVALTADATSQAVRPDVQTFTASSPDCARSTQALESALALLG</sequence>
<dbReference type="RefSeq" id="WP_091454918.1">
    <property type="nucleotide sequence ID" value="NZ_FMZZ01000013.1"/>
</dbReference>
<dbReference type="OrthoDB" id="3689942at2"/>
<evidence type="ECO:0000256" key="1">
    <source>
        <dbReference type="SAM" id="MobiDB-lite"/>
    </source>
</evidence>
<evidence type="ECO:0000313" key="3">
    <source>
        <dbReference type="Proteomes" id="UP000199501"/>
    </source>
</evidence>
<dbReference type="Proteomes" id="UP000199501">
    <property type="component" value="Unassembled WGS sequence"/>
</dbReference>
<feature type="compositionally biased region" description="Polar residues" evidence="1">
    <location>
        <begin position="56"/>
        <end position="69"/>
    </location>
</feature>
<reference evidence="3" key="1">
    <citation type="submission" date="2016-10" db="EMBL/GenBank/DDBJ databases">
        <authorList>
            <person name="Varghese N."/>
            <person name="Submissions S."/>
        </authorList>
    </citation>
    <scope>NUCLEOTIDE SEQUENCE [LARGE SCALE GENOMIC DNA]</scope>
    <source>
        <strain evidence="3">IBRC-M 10403</strain>
    </source>
</reference>
<dbReference type="AlphaFoldDB" id="A0A1G6VSR1"/>
<gene>
    <name evidence="2" type="ORF">SAMN05216174_11376</name>
</gene>
<keyword evidence="3" id="KW-1185">Reference proteome</keyword>
<dbReference type="STRING" id="1271860.SAMN05216174_11376"/>